<gene>
    <name evidence="2" type="ORF">E2562_019190</name>
</gene>
<organism evidence="2 3">
    <name type="scientific">Oryza meyeriana var. granulata</name>
    <dbReference type="NCBI Taxonomy" id="110450"/>
    <lineage>
        <taxon>Eukaryota</taxon>
        <taxon>Viridiplantae</taxon>
        <taxon>Streptophyta</taxon>
        <taxon>Embryophyta</taxon>
        <taxon>Tracheophyta</taxon>
        <taxon>Spermatophyta</taxon>
        <taxon>Magnoliopsida</taxon>
        <taxon>Liliopsida</taxon>
        <taxon>Poales</taxon>
        <taxon>Poaceae</taxon>
        <taxon>BOP clade</taxon>
        <taxon>Oryzoideae</taxon>
        <taxon>Oryzeae</taxon>
        <taxon>Oryzinae</taxon>
        <taxon>Oryza</taxon>
        <taxon>Oryza meyeriana</taxon>
    </lineage>
</organism>
<evidence type="ECO:0000256" key="1">
    <source>
        <dbReference type="SAM" id="MobiDB-lite"/>
    </source>
</evidence>
<reference evidence="2 3" key="1">
    <citation type="submission" date="2019-11" db="EMBL/GenBank/DDBJ databases">
        <title>Whole genome sequence of Oryza granulata.</title>
        <authorList>
            <person name="Li W."/>
        </authorList>
    </citation>
    <scope>NUCLEOTIDE SEQUENCE [LARGE SCALE GENOMIC DNA]</scope>
    <source>
        <strain evidence="3">cv. Menghai</strain>
        <tissue evidence="2">Leaf</tissue>
    </source>
</reference>
<accession>A0A6G1F9V4</accession>
<comment type="caution">
    <text evidence="2">The sequence shown here is derived from an EMBL/GenBank/DDBJ whole genome shotgun (WGS) entry which is preliminary data.</text>
</comment>
<feature type="region of interest" description="Disordered" evidence="1">
    <location>
        <begin position="130"/>
        <end position="175"/>
    </location>
</feature>
<name>A0A6G1F9V4_9ORYZ</name>
<evidence type="ECO:0000313" key="2">
    <source>
        <dbReference type="EMBL" id="KAF0933708.1"/>
    </source>
</evidence>
<dbReference type="EMBL" id="SPHZ02000001">
    <property type="protein sequence ID" value="KAF0933708.1"/>
    <property type="molecule type" value="Genomic_DNA"/>
</dbReference>
<sequence length="191" mass="21058">LDSSPAIIVLPPQLHSLDSSLAIIVLPPQLHSAHPNNKMVHDAISKRMHGSCKIKRGSARDQRRRGSATARRIRDRWRRWRSATVQGIYVGGGLMDRRRWRPWRLNIGDGMEIGGGVVHVREREERIGLKERGGNGQGGGGHEIRRHGEALGIDGGAGDRRRRSASAMARRIGGGEEGRRWGLASAAARRS</sequence>
<evidence type="ECO:0000313" key="3">
    <source>
        <dbReference type="Proteomes" id="UP000479710"/>
    </source>
</evidence>
<feature type="non-terminal residue" evidence="2">
    <location>
        <position position="1"/>
    </location>
</feature>
<proteinExistence type="predicted"/>
<dbReference type="Proteomes" id="UP000479710">
    <property type="component" value="Unassembled WGS sequence"/>
</dbReference>
<protein>
    <submittedName>
        <fullName evidence="2">Uncharacterized protein</fullName>
    </submittedName>
</protein>
<feature type="region of interest" description="Disordered" evidence="1">
    <location>
        <begin position="49"/>
        <end position="70"/>
    </location>
</feature>
<dbReference type="AlphaFoldDB" id="A0A6G1F9V4"/>
<keyword evidence="3" id="KW-1185">Reference proteome</keyword>